<proteinExistence type="predicted"/>
<accession>A0A1E3GXU2</accession>
<name>A0A1E3GXU2_9HYPH</name>
<dbReference type="AlphaFoldDB" id="A0A1E3GXU2"/>
<organism evidence="1 2">
    <name type="scientific">Methylobrevis pamukkalensis</name>
    <dbReference type="NCBI Taxonomy" id="1439726"/>
    <lineage>
        <taxon>Bacteria</taxon>
        <taxon>Pseudomonadati</taxon>
        <taxon>Pseudomonadota</taxon>
        <taxon>Alphaproteobacteria</taxon>
        <taxon>Hyphomicrobiales</taxon>
        <taxon>Pleomorphomonadaceae</taxon>
        <taxon>Methylobrevis</taxon>
    </lineage>
</organism>
<dbReference type="OrthoDB" id="7509188at2"/>
<evidence type="ECO:0008006" key="3">
    <source>
        <dbReference type="Google" id="ProtNLM"/>
    </source>
</evidence>
<reference evidence="1 2" key="1">
    <citation type="submission" date="2016-07" db="EMBL/GenBank/DDBJ databases">
        <title>Draft Genome Sequence of Methylobrevis pamukkalensis PK2.</title>
        <authorList>
            <person name="Vasilenko O.V."/>
            <person name="Doronina N.V."/>
            <person name="Shmareva M.N."/>
            <person name="Tarlachkov S.V."/>
            <person name="Mustakhimov I."/>
            <person name="Trotsenko Y.A."/>
        </authorList>
    </citation>
    <scope>NUCLEOTIDE SEQUENCE [LARGE SCALE GENOMIC DNA]</scope>
    <source>
        <strain evidence="1 2">PK2</strain>
    </source>
</reference>
<dbReference type="RefSeq" id="WP_069308099.1">
    <property type="nucleotide sequence ID" value="NZ_MCRJ01000128.1"/>
</dbReference>
<gene>
    <name evidence="1" type="ORF">A6302_03858</name>
</gene>
<keyword evidence="2" id="KW-1185">Reference proteome</keyword>
<comment type="caution">
    <text evidence="1">The sequence shown here is derived from an EMBL/GenBank/DDBJ whole genome shotgun (WGS) entry which is preliminary data.</text>
</comment>
<evidence type="ECO:0000313" key="1">
    <source>
        <dbReference type="EMBL" id="ODN68853.1"/>
    </source>
</evidence>
<evidence type="ECO:0000313" key="2">
    <source>
        <dbReference type="Proteomes" id="UP000094622"/>
    </source>
</evidence>
<dbReference type="EMBL" id="MCRJ01000128">
    <property type="protein sequence ID" value="ODN68853.1"/>
    <property type="molecule type" value="Genomic_DNA"/>
</dbReference>
<dbReference type="Proteomes" id="UP000094622">
    <property type="component" value="Unassembled WGS sequence"/>
</dbReference>
<sequence>MHDAPAHIAFLGDAERTFALPVPMIVALEKATGHGIGTLAARLFQGVFSWADLVETIRLGLIGGGTDPKDAAGIIDAWVNNRPIAETLPLTVAVLETCYFGAPQEVASDGA</sequence>
<protein>
    <recommendedName>
        <fullName evidence="3">Gene transfer agent family protein</fullName>
    </recommendedName>
</protein>
<dbReference type="Pfam" id="PF11836">
    <property type="entry name" value="Phage_TAC_11"/>
    <property type="match status" value="1"/>
</dbReference>
<dbReference type="InterPro" id="IPR021791">
    <property type="entry name" value="Phage_TAC_11"/>
</dbReference>